<evidence type="ECO:0000313" key="1">
    <source>
        <dbReference type="EMBL" id="CAK8695144.1"/>
    </source>
</evidence>
<name>A0ABP0GWX6_CLALP</name>
<protein>
    <submittedName>
        <fullName evidence="1">Uncharacterized protein</fullName>
    </submittedName>
</protein>
<reference evidence="1 2" key="1">
    <citation type="submission" date="2024-02" db="EMBL/GenBank/DDBJ databases">
        <authorList>
            <person name="Daric V."/>
            <person name="Darras S."/>
        </authorList>
    </citation>
    <scope>NUCLEOTIDE SEQUENCE [LARGE SCALE GENOMIC DNA]</scope>
</reference>
<comment type="caution">
    <text evidence="1">The sequence shown here is derived from an EMBL/GenBank/DDBJ whole genome shotgun (WGS) entry which is preliminary data.</text>
</comment>
<keyword evidence="2" id="KW-1185">Reference proteome</keyword>
<gene>
    <name evidence="1" type="ORF">CVLEPA_LOCUS28429</name>
</gene>
<proteinExistence type="predicted"/>
<dbReference type="EMBL" id="CAWYQH010000141">
    <property type="protein sequence ID" value="CAK8695144.1"/>
    <property type="molecule type" value="Genomic_DNA"/>
</dbReference>
<accession>A0ABP0GWX6</accession>
<evidence type="ECO:0000313" key="2">
    <source>
        <dbReference type="Proteomes" id="UP001642483"/>
    </source>
</evidence>
<sequence length="228" mass="26623">MTENKRRKIENEGRIFNREWTIPKEYNLRRHFESNHPNLAELDATERNLKADSLLKNLCSERNFFKRPVNVTATRVSYEIDGILRHSAVGIKYAQQIKFLIEEFNSRLSLSSEEKLQLKIIENPFLIDPEEAPPHLQMEIFGRSDGLRDDDWDWAADGVQLQNDRVHVEDQVRKKPEEPGHLQMANPIAFNRDTLFGKAVPVHQKPLDTRVEEFPPISQRKDILVSNC</sequence>
<organism evidence="1 2">
    <name type="scientific">Clavelina lepadiformis</name>
    <name type="common">Light-bulb sea squirt</name>
    <name type="synonym">Ascidia lepadiformis</name>
    <dbReference type="NCBI Taxonomy" id="159417"/>
    <lineage>
        <taxon>Eukaryota</taxon>
        <taxon>Metazoa</taxon>
        <taxon>Chordata</taxon>
        <taxon>Tunicata</taxon>
        <taxon>Ascidiacea</taxon>
        <taxon>Aplousobranchia</taxon>
        <taxon>Clavelinidae</taxon>
        <taxon>Clavelina</taxon>
    </lineage>
</organism>
<dbReference type="Proteomes" id="UP001642483">
    <property type="component" value="Unassembled WGS sequence"/>
</dbReference>